<evidence type="ECO:0000256" key="9">
    <source>
        <dbReference type="ARBA" id="ARBA00023326"/>
    </source>
</evidence>
<dbReference type="EC" id="3.2.1.132" evidence="10"/>
<feature type="chain" id="PRO_5041011868" description="Endo-chitosanase" evidence="10">
    <location>
        <begin position="24"/>
        <end position="272"/>
    </location>
</feature>
<dbReference type="GeneID" id="81363684"/>
<evidence type="ECO:0000256" key="10">
    <source>
        <dbReference type="RuleBase" id="RU361208"/>
    </source>
</evidence>
<comment type="similarity">
    <text evidence="3 10">Belongs to the glycosyl hydrolase 75 family.</text>
</comment>
<comment type="subcellular location">
    <subcellularLocation>
        <location evidence="2 10">Secreted</location>
    </subcellularLocation>
</comment>
<accession>A0A9W9WD40</accession>
<gene>
    <name evidence="11" type="ORF">N7509_000057</name>
</gene>
<evidence type="ECO:0000256" key="6">
    <source>
        <dbReference type="ARBA" id="ARBA00022801"/>
    </source>
</evidence>
<keyword evidence="12" id="KW-1185">Reference proteome</keyword>
<protein>
    <recommendedName>
        <fullName evidence="10">Endo-chitosanase</fullName>
        <ecNumber evidence="10">3.2.1.132</ecNumber>
    </recommendedName>
</protein>
<evidence type="ECO:0000313" key="12">
    <source>
        <dbReference type="Proteomes" id="UP001147747"/>
    </source>
</evidence>
<proteinExistence type="inferred from homology"/>
<dbReference type="InterPro" id="IPR009939">
    <property type="entry name" value="Chitosanase_fungal"/>
</dbReference>
<evidence type="ECO:0000256" key="7">
    <source>
        <dbReference type="ARBA" id="ARBA00023277"/>
    </source>
</evidence>
<dbReference type="EMBL" id="JAPZBU010000001">
    <property type="protein sequence ID" value="KAJ5414959.1"/>
    <property type="molecule type" value="Genomic_DNA"/>
</dbReference>
<comment type="caution">
    <text evidence="11">The sequence shown here is derived from an EMBL/GenBank/DDBJ whole genome shotgun (WGS) entry which is preliminary data.</text>
</comment>
<reference evidence="11" key="1">
    <citation type="submission" date="2022-12" db="EMBL/GenBank/DDBJ databases">
        <authorList>
            <person name="Petersen C."/>
        </authorList>
    </citation>
    <scope>NUCLEOTIDE SEQUENCE</scope>
    <source>
        <strain evidence="11">IBT 29677</strain>
    </source>
</reference>
<evidence type="ECO:0000256" key="5">
    <source>
        <dbReference type="ARBA" id="ARBA00022729"/>
    </source>
</evidence>
<dbReference type="GO" id="GO:0005576">
    <property type="term" value="C:extracellular region"/>
    <property type="evidence" value="ECO:0007669"/>
    <property type="project" value="UniProtKB-SubCell"/>
</dbReference>
<evidence type="ECO:0000256" key="3">
    <source>
        <dbReference type="ARBA" id="ARBA00007799"/>
    </source>
</evidence>
<dbReference type="RefSeq" id="XP_056494805.1">
    <property type="nucleotide sequence ID" value="XM_056624704.1"/>
</dbReference>
<comment type="catalytic activity">
    <reaction evidence="1 10">
        <text>Endohydrolysis of beta-(1-&gt;4)-linkages between D-glucosamine residues in a partly acetylated chitosan.</text>
        <dbReference type="EC" id="3.2.1.132"/>
    </reaction>
</comment>
<keyword evidence="7" id="KW-0119">Carbohydrate metabolism</keyword>
<evidence type="ECO:0000256" key="4">
    <source>
        <dbReference type="ARBA" id="ARBA00022525"/>
    </source>
</evidence>
<dbReference type="GO" id="GO:0016977">
    <property type="term" value="F:chitosanase activity"/>
    <property type="evidence" value="ECO:0007669"/>
    <property type="project" value="UniProtKB-EC"/>
</dbReference>
<dbReference type="AlphaFoldDB" id="A0A9W9WD40"/>
<comment type="function">
    <text evidence="10">Chitosanase catalyzing the endo-type cleavage of chitosan, the deacylated form of chitin. Chitosanase may be crucial in the degradation of the deacetylated portion of chitin in the fungal cell wall.</text>
</comment>
<evidence type="ECO:0000256" key="1">
    <source>
        <dbReference type="ARBA" id="ARBA00000405"/>
    </source>
</evidence>
<organism evidence="11 12">
    <name type="scientific">Penicillium cosmopolitanum</name>
    <dbReference type="NCBI Taxonomy" id="1131564"/>
    <lineage>
        <taxon>Eukaryota</taxon>
        <taxon>Fungi</taxon>
        <taxon>Dikarya</taxon>
        <taxon>Ascomycota</taxon>
        <taxon>Pezizomycotina</taxon>
        <taxon>Eurotiomycetes</taxon>
        <taxon>Eurotiomycetidae</taxon>
        <taxon>Eurotiales</taxon>
        <taxon>Aspergillaceae</taxon>
        <taxon>Penicillium</taxon>
    </lineage>
</organism>
<dbReference type="OrthoDB" id="4756206at2759"/>
<dbReference type="Proteomes" id="UP001147747">
    <property type="component" value="Unassembled WGS sequence"/>
</dbReference>
<keyword evidence="6 10" id="KW-0378">Hydrolase</keyword>
<evidence type="ECO:0000313" key="11">
    <source>
        <dbReference type="EMBL" id="KAJ5414959.1"/>
    </source>
</evidence>
<dbReference type="Pfam" id="PF07335">
    <property type="entry name" value="Glyco_hydro_75"/>
    <property type="match status" value="1"/>
</dbReference>
<dbReference type="GO" id="GO:0000272">
    <property type="term" value="P:polysaccharide catabolic process"/>
    <property type="evidence" value="ECO:0007669"/>
    <property type="project" value="UniProtKB-KW"/>
</dbReference>
<reference evidence="11" key="2">
    <citation type="journal article" date="2023" name="IMA Fungus">
        <title>Comparative genomic study of the Penicillium genus elucidates a diverse pangenome and 15 lateral gene transfer events.</title>
        <authorList>
            <person name="Petersen C."/>
            <person name="Sorensen T."/>
            <person name="Nielsen M.R."/>
            <person name="Sondergaard T.E."/>
            <person name="Sorensen J.L."/>
            <person name="Fitzpatrick D.A."/>
            <person name="Frisvad J.C."/>
            <person name="Nielsen K.L."/>
        </authorList>
    </citation>
    <scope>NUCLEOTIDE SEQUENCE</scope>
    <source>
        <strain evidence="11">IBT 29677</strain>
    </source>
</reference>
<keyword evidence="9 10" id="KW-0624">Polysaccharide degradation</keyword>
<sequence length="272" mass="29085">MHLKSTAAVITLLLAFGPQAGIARDVPRGLKAFYDAVKNGGTCSGSDLLQGGFYDEDDGSKNYGYCRKGMKDKGFYLKGPSSKLANMDIDCDGHQTKGDGRCGGSSDTQSQTRWQDEVKEYGGISDLNAYIHPYIVLGNEGDYHPTFDPRKVGVEPLSIVAVICNNRLVYGVWGDTNGDDGKPLIGEASLATADLCFGKKYNADSGHDDEDVLYIAFSGKDAVPGKNAKWDASSAEEFEESISALGDKLVTGLVSGSNSSASLIRGSRRVHF</sequence>
<evidence type="ECO:0000256" key="8">
    <source>
        <dbReference type="ARBA" id="ARBA00023295"/>
    </source>
</evidence>
<dbReference type="PANTHER" id="PTHR42061">
    <property type="entry name" value="ENDO-CHITOSANASE"/>
    <property type="match status" value="1"/>
</dbReference>
<keyword evidence="5 10" id="KW-0732">Signal</keyword>
<keyword evidence="4" id="KW-0964">Secreted</keyword>
<dbReference type="PANTHER" id="PTHR42061:SF6">
    <property type="entry name" value="ENDO-CHITOSANASE"/>
    <property type="match status" value="1"/>
</dbReference>
<evidence type="ECO:0000256" key="2">
    <source>
        <dbReference type="ARBA" id="ARBA00004613"/>
    </source>
</evidence>
<feature type="signal peptide" evidence="10">
    <location>
        <begin position="1"/>
        <end position="23"/>
    </location>
</feature>
<keyword evidence="8 10" id="KW-0326">Glycosidase</keyword>
<name>A0A9W9WD40_9EURO</name>